<dbReference type="Gene3D" id="3.40.50.2300">
    <property type="match status" value="1"/>
</dbReference>
<dbReference type="Proteomes" id="UP001500325">
    <property type="component" value="Unassembled WGS sequence"/>
</dbReference>
<feature type="modified residue" description="4-aspartylphosphate" evidence="2">
    <location>
        <position position="68"/>
    </location>
</feature>
<dbReference type="SMART" id="SM00448">
    <property type="entry name" value="REC"/>
    <property type="match status" value="1"/>
</dbReference>
<reference evidence="6" key="1">
    <citation type="journal article" date="2019" name="Int. J. Syst. Evol. Microbiol.">
        <title>The Global Catalogue of Microorganisms (GCM) 10K type strain sequencing project: providing services to taxonomists for standard genome sequencing and annotation.</title>
        <authorList>
            <consortium name="The Broad Institute Genomics Platform"/>
            <consortium name="The Broad Institute Genome Sequencing Center for Infectious Disease"/>
            <person name="Wu L."/>
            <person name="Ma J."/>
        </authorList>
    </citation>
    <scope>NUCLEOTIDE SEQUENCE [LARGE SCALE GENOMIC DNA]</scope>
    <source>
        <strain evidence="6">JCM 18055</strain>
    </source>
</reference>
<dbReference type="PROSITE" id="PS50110">
    <property type="entry name" value="RESPONSE_REGULATORY"/>
    <property type="match status" value="1"/>
</dbReference>
<dbReference type="InterPro" id="IPR011006">
    <property type="entry name" value="CheY-like_superfamily"/>
</dbReference>
<dbReference type="PANTHER" id="PTHR43156:SF2">
    <property type="entry name" value="STAGE II SPORULATION PROTEIN E"/>
    <property type="match status" value="1"/>
</dbReference>
<evidence type="ECO:0000313" key="6">
    <source>
        <dbReference type="Proteomes" id="UP001500325"/>
    </source>
</evidence>
<keyword evidence="2" id="KW-0597">Phosphoprotein</keyword>
<dbReference type="SUPFAM" id="SSF52172">
    <property type="entry name" value="CheY-like"/>
    <property type="match status" value="1"/>
</dbReference>
<dbReference type="Gene3D" id="3.60.40.10">
    <property type="entry name" value="PPM-type phosphatase domain"/>
    <property type="match status" value="1"/>
</dbReference>
<proteinExistence type="predicted"/>
<dbReference type="PANTHER" id="PTHR43156">
    <property type="entry name" value="STAGE II SPORULATION PROTEIN E-RELATED"/>
    <property type="match status" value="1"/>
</dbReference>
<dbReference type="PROSITE" id="PS50206">
    <property type="entry name" value="RHODANESE_3"/>
    <property type="match status" value="1"/>
</dbReference>
<keyword evidence="1" id="KW-0378">Hydrolase</keyword>
<evidence type="ECO:0008006" key="7">
    <source>
        <dbReference type="Google" id="ProtNLM"/>
    </source>
</evidence>
<dbReference type="InterPro" id="IPR052016">
    <property type="entry name" value="Bact_Sigma-Reg"/>
</dbReference>
<gene>
    <name evidence="5" type="ORF">GCM10023215_47310</name>
</gene>
<evidence type="ECO:0000313" key="5">
    <source>
        <dbReference type="EMBL" id="GAA4702554.1"/>
    </source>
</evidence>
<dbReference type="EMBL" id="BAABIC010000017">
    <property type="protein sequence ID" value="GAA4702554.1"/>
    <property type="molecule type" value="Genomic_DNA"/>
</dbReference>
<sequence length="529" mass="56008">MTSPDTAIDLTAEPDGDTTVLVVDDNAGNRYVAASWLRRAGYRVLEAATGTEALDRVARDPIDVVLLDVGLPDMSGFEVCERIKSDPALSRPVIHLSATAIRGQDRAQGLTRGADAYLVEPVEPDELRATVWSVLRYHRARAAAERLAARLAGLSRATMAMNAAVDFDELASTIASGAAALAEAPAAALVAASDRTVRRAVVDPTDPADDTPRCDSVPPPLLERLAGPLPDGPVAVSWAAAADGPDEPASALRFGFRSGRVAIVLRVPELSTELRDLLAQLGNAAALAVDSLQLYVEEHTLALTLQRAFLPSGPIAPAGLEVAVRYVPAAQNTEIGGDFYEVVELGEGRLLLAIGDVSGHSIHAATVMVELRHALRAYAVEGHGPSAILTRLEDMLRQYHPREFATVCVMVLDTAQNVVTVANAGHLAPLLASPEGTVPLAVRGPMLGLRRAHEADSVLALPPRWTLVLYTDGLVEKRGVDLDEALEELRAAVSVDPAPEELGDRLLGRFAGVREDDIALLILRGGAVT</sequence>
<feature type="domain" description="Response regulatory" evidence="3">
    <location>
        <begin position="19"/>
        <end position="135"/>
    </location>
</feature>
<dbReference type="Pfam" id="PF07228">
    <property type="entry name" value="SpoIIE"/>
    <property type="match status" value="1"/>
</dbReference>
<evidence type="ECO:0000259" key="4">
    <source>
        <dbReference type="PROSITE" id="PS50206"/>
    </source>
</evidence>
<dbReference type="InterPro" id="IPR036457">
    <property type="entry name" value="PPM-type-like_dom_sf"/>
</dbReference>
<dbReference type="RefSeq" id="WP_345382921.1">
    <property type="nucleotide sequence ID" value="NZ_BAABIC010000017.1"/>
</dbReference>
<protein>
    <recommendedName>
        <fullName evidence="7">Response regulator receiver domain-containing protein</fullName>
    </recommendedName>
</protein>
<evidence type="ECO:0000256" key="1">
    <source>
        <dbReference type="ARBA" id="ARBA00022801"/>
    </source>
</evidence>
<dbReference type="SUPFAM" id="SSF81606">
    <property type="entry name" value="PP2C-like"/>
    <property type="match status" value="1"/>
</dbReference>
<feature type="domain" description="Rhodanese" evidence="4">
    <location>
        <begin position="14"/>
        <end position="81"/>
    </location>
</feature>
<dbReference type="InterPro" id="IPR001763">
    <property type="entry name" value="Rhodanese-like_dom"/>
</dbReference>
<accession>A0ABP8XA20</accession>
<keyword evidence="6" id="KW-1185">Reference proteome</keyword>
<dbReference type="InterPro" id="IPR001789">
    <property type="entry name" value="Sig_transdc_resp-reg_receiver"/>
</dbReference>
<comment type="caution">
    <text evidence="5">The sequence shown here is derived from an EMBL/GenBank/DDBJ whole genome shotgun (WGS) entry which is preliminary data.</text>
</comment>
<name>A0ABP8XA20_9PSEU</name>
<dbReference type="Pfam" id="PF00072">
    <property type="entry name" value="Response_reg"/>
    <property type="match status" value="1"/>
</dbReference>
<dbReference type="InterPro" id="IPR001932">
    <property type="entry name" value="PPM-type_phosphatase-like_dom"/>
</dbReference>
<evidence type="ECO:0000259" key="3">
    <source>
        <dbReference type="PROSITE" id="PS50110"/>
    </source>
</evidence>
<organism evidence="5 6">
    <name type="scientific">Pseudonocardia yuanmonensis</name>
    <dbReference type="NCBI Taxonomy" id="1095914"/>
    <lineage>
        <taxon>Bacteria</taxon>
        <taxon>Bacillati</taxon>
        <taxon>Actinomycetota</taxon>
        <taxon>Actinomycetes</taxon>
        <taxon>Pseudonocardiales</taxon>
        <taxon>Pseudonocardiaceae</taxon>
        <taxon>Pseudonocardia</taxon>
    </lineage>
</organism>
<evidence type="ECO:0000256" key="2">
    <source>
        <dbReference type="PROSITE-ProRule" id="PRU00169"/>
    </source>
</evidence>
<dbReference type="SMART" id="SM00331">
    <property type="entry name" value="PP2C_SIG"/>
    <property type="match status" value="1"/>
</dbReference>